<dbReference type="InterPro" id="IPR001509">
    <property type="entry name" value="Epimerase_deHydtase"/>
</dbReference>
<dbReference type="Proteomes" id="UP001298424">
    <property type="component" value="Unassembled WGS sequence"/>
</dbReference>
<reference evidence="2 3" key="1">
    <citation type="submission" date="2022-02" db="EMBL/GenBank/DDBJ databases">
        <title>Genome sequence data of Kingella unionensis sp. nov. strain CICC 24913 (CCUG 75125).</title>
        <authorList>
            <person name="Xiao M."/>
        </authorList>
    </citation>
    <scope>NUCLEOTIDE SEQUENCE [LARGE SCALE GENOMIC DNA]</scope>
    <source>
        <strain evidence="2 3">CICC 24913</strain>
    </source>
</reference>
<sequence>MATVLITGATGFLGGYAVRELLAAGYTVHGFGRDAAKAAQLELECGIKVHLGDLSDADAVSDALAGADYCIHSGALSSVWGRWDDFYRANVLGTQNVLSGCLKHGIRRLVFVSSPSIYAAPREQLDIREEDAPADNRLNHYIRSKILAERSVRSGGVPSVIIRPRGLFGVGDTSIIPRLLARNRSTGIPLVNGGRHLTDLTCVENAAYALRLALESEAAAGQTYNITNGEPQPFADLLAQFFQAAGQNMRTRAVSRRGLWLAANVLESAFRLLNIGKEPPLTRYTACLLTYGQTLNINKARRELGYKTRISIAQGIEHYVRHCPLD</sequence>
<evidence type="ECO:0000259" key="1">
    <source>
        <dbReference type="Pfam" id="PF01370"/>
    </source>
</evidence>
<proteinExistence type="predicted"/>
<evidence type="ECO:0000313" key="3">
    <source>
        <dbReference type="Proteomes" id="UP001298424"/>
    </source>
</evidence>
<dbReference type="EMBL" id="JAKOOW010000014">
    <property type="protein sequence ID" value="MCG6503633.1"/>
    <property type="molecule type" value="Genomic_DNA"/>
</dbReference>
<dbReference type="SUPFAM" id="SSF51735">
    <property type="entry name" value="NAD(P)-binding Rossmann-fold domains"/>
    <property type="match status" value="1"/>
</dbReference>
<dbReference type="InterPro" id="IPR036291">
    <property type="entry name" value="NAD(P)-bd_dom_sf"/>
</dbReference>
<protein>
    <submittedName>
        <fullName evidence="2">NAD-dependent epimerase/dehydratase family protein</fullName>
    </submittedName>
</protein>
<dbReference type="PANTHER" id="PTHR48079:SF6">
    <property type="entry name" value="NAD(P)-BINDING DOMAIN-CONTAINING PROTEIN-RELATED"/>
    <property type="match status" value="1"/>
</dbReference>
<organism evidence="2 3">
    <name type="scientific">Kingella pumchi</name>
    <dbReference type="NCBI Taxonomy" id="2779506"/>
    <lineage>
        <taxon>Bacteria</taxon>
        <taxon>Pseudomonadati</taxon>
        <taxon>Pseudomonadota</taxon>
        <taxon>Betaproteobacteria</taxon>
        <taxon>Neisseriales</taxon>
        <taxon>Neisseriaceae</taxon>
        <taxon>Kingella</taxon>
    </lineage>
</organism>
<keyword evidence="3" id="KW-1185">Reference proteome</keyword>
<accession>A0ABS9NLG6</accession>
<dbReference type="Pfam" id="PF01370">
    <property type="entry name" value="Epimerase"/>
    <property type="match status" value="1"/>
</dbReference>
<dbReference type="Gene3D" id="3.40.50.720">
    <property type="entry name" value="NAD(P)-binding Rossmann-like Domain"/>
    <property type="match status" value="1"/>
</dbReference>
<dbReference type="InterPro" id="IPR051783">
    <property type="entry name" value="NAD(P)-dependent_oxidoreduct"/>
</dbReference>
<dbReference type="PANTHER" id="PTHR48079">
    <property type="entry name" value="PROTEIN YEEZ"/>
    <property type="match status" value="1"/>
</dbReference>
<gene>
    <name evidence="2" type="ORF">MB824_03860</name>
</gene>
<comment type="caution">
    <text evidence="2">The sequence shown here is derived from an EMBL/GenBank/DDBJ whole genome shotgun (WGS) entry which is preliminary data.</text>
</comment>
<dbReference type="RefSeq" id="WP_238746141.1">
    <property type="nucleotide sequence ID" value="NZ_JAKOOW010000014.1"/>
</dbReference>
<feature type="domain" description="NAD-dependent epimerase/dehydratase" evidence="1">
    <location>
        <begin position="4"/>
        <end position="226"/>
    </location>
</feature>
<name>A0ABS9NLG6_9NEIS</name>
<evidence type="ECO:0000313" key="2">
    <source>
        <dbReference type="EMBL" id="MCG6503633.1"/>
    </source>
</evidence>